<reference evidence="1 2" key="1">
    <citation type="journal article" date="2022" name="New Phytol.">
        <title>Ecological generalism drives hyperdiversity of secondary metabolite gene clusters in xylarialean endophytes.</title>
        <authorList>
            <person name="Franco M.E.E."/>
            <person name="Wisecaver J.H."/>
            <person name="Arnold A.E."/>
            <person name="Ju Y.M."/>
            <person name="Slot J.C."/>
            <person name="Ahrendt S."/>
            <person name="Moore L.P."/>
            <person name="Eastman K.E."/>
            <person name="Scott K."/>
            <person name="Konkel Z."/>
            <person name="Mondo S.J."/>
            <person name="Kuo A."/>
            <person name="Hayes R.D."/>
            <person name="Haridas S."/>
            <person name="Andreopoulos B."/>
            <person name="Riley R."/>
            <person name="LaButti K."/>
            <person name="Pangilinan J."/>
            <person name="Lipzen A."/>
            <person name="Amirebrahimi M."/>
            <person name="Yan J."/>
            <person name="Adam C."/>
            <person name="Keymanesh K."/>
            <person name="Ng V."/>
            <person name="Louie K."/>
            <person name="Northen T."/>
            <person name="Drula E."/>
            <person name="Henrissat B."/>
            <person name="Hsieh H.M."/>
            <person name="Youens-Clark K."/>
            <person name="Lutzoni F."/>
            <person name="Miadlikowska J."/>
            <person name="Eastwood D.C."/>
            <person name="Hamelin R.C."/>
            <person name="Grigoriev I.V."/>
            <person name="U'Ren J.M."/>
        </authorList>
    </citation>
    <scope>NUCLEOTIDE SEQUENCE [LARGE SCALE GENOMIC DNA]</scope>
    <source>
        <strain evidence="1 2">CBS 119005</strain>
    </source>
</reference>
<evidence type="ECO:0000313" key="2">
    <source>
        <dbReference type="Proteomes" id="UP001497700"/>
    </source>
</evidence>
<organism evidence="1 2">
    <name type="scientific">Hypoxylon rubiginosum</name>
    <dbReference type="NCBI Taxonomy" id="110542"/>
    <lineage>
        <taxon>Eukaryota</taxon>
        <taxon>Fungi</taxon>
        <taxon>Dikarya</taxon>
        <taxon>Ascomycota</taxon>
        <taxon>Pezizomycotina</taxon>
        <taxon>Sordariomycetes</taxon>
        <taxon>Xylariomycetidae</taxon>
        <taxon>Xylariales</taxon>
        <taxon>Hypoxylaceae</taxon>
        <taxon>Hypoxylon</taxon>
    </lineage>
</organism>
<comment type="caution">
    <text evidence="1">The sequence shown here is derived from an EMBL/GenBank/DDBJ whole genome shotgun (WGS) entry which is preliminary data.</text>
</comment>
<sequence>MASEKVPTSSVDQLPHTSGTASTSTQLLTASCHCGHVTLELPSPPTELNECRCTACYKYGALWAYYPRGDVMVTVAATDKDVSLKEYVRSDKDSKASIGFYSCGHCGCMTHWWGLGEQEGDEKSMGVNGRMLPENAIEGVKRKISRR</sequence>
<accession>A0ACB9ZDX4</accession>
<name>A0ACB9ZDX4_9PEZI</name>
<dbReference type="EMBL" id="MU393428">
    <property type="protein sequence ID" value="KAI4869793.1"/>
    <property type="molecule type" value="Genomic_DNA"/>
</dbReference>
<protein>
    <submittedName>
        <fullName evidence="1">Mss4-like protein</fullName>
    </submittedName>
</protein>
<evidence type="ECO:0000313" key="1">
    <source>
        <dbReference type="EMBL" id="KAI4869793.1"/>
    </source>
</evidence>
<dbReference type="Proteomes" id="UP001497700">
    <property type="component" value="Unassembled WGS sequence"/>
</dbReference>
<proteinExistence type="predicted"/>
<keyword evidence="2" id="KW-1185">Reference proteome</keyword>
<gene>
    <name evidence="1" type="ORF">F4820DRAFT_366443</name>
</gene>